<keyword evidence="4 9" id="KW-0489">Methyltransferase</keyword>
<dbReference type="GO" id="GO:0000480">
    <property type="term" value="P:endonucleolytic cleavage in 5'-ETS of tricistronic rRNA transcript (SSU-rRNA, 5.8S rRNA, LSU-rRNA)"/>
    <property type="evidence" value="ECO:0007669"/>
    <property type="project" value="EnsemblFungi"/>
</dbReference>
<dbReference type="GO" id="GO:0034399">
    <property type="term" value="C:nuclear periphery"/>
    <property type="evidence" value="ECO:0007669"/>
    <property type="project" value="EnsemblFungi"/>
</dbReference>
<evidence type="ECO:0000256" key="1">
    <source>
        <dbReference type="ARBA" id="ARBA00008115"/>
    </source>
</evidence>
<dbReference type="PANTHER" id="PTHR12636:SF5">
    <property type="entry name" value="RIBOSOMAL RNA SMALL SUBUNIT METHYLTRANSFERASE NEP1"/>
    <property type="match status" value="1"/>
</dbReference>
<dbReference type="EMBL" id="ATCN01000294">
    <property type="protein sequence ID" value="EPR79346.1"/>
    <property type="molecule type" value="Genomic_DNA"/>
</dbReference>
<dbReference type="Pfam" id="PF03587">
    <property type="entry name" value="EMG1"/>
    <property type="match status" value="1"/>
</dbReference>
<dbReference type="GO" id="GO:0005880">
    <property type="term" value="C:nuclear microtubule"/>
    <property type="evidence" value="ECO:0007669"/>
    <property type="project" value="EnsemblFungi"/>
</dbReference>
<keyword evidence="3" id="KW-0698">rRNA processing</keyword>
<protein>
    <submittedName>
        <fullName evidence="9">EMG1/NEP1 methyltransferase</fullName>
    </submittedName>
</protein>
<dbReference type="GO" id="GO:0019843">
    <property type="term" value="F:rRNA binding"/>
    <property type="evidence" value="ECO:0007669"/>
    <property type="project" value="UniProtKB-KW"/>
</dbReference>
<dbReference type="AlphaFoldDB" id="S7W902"/>
<keyword evidence="7" id="KW-0699">rRNA-binding</keyword>
<dbReference type="InterPro" id="IPR005304">
    <property type="entry name" value="Rbsml_bgen_MeTrfase_EMG1/NEP1"/>
</dbReference>
<evidence type="ECO:0000256" key="8">
    <source>
        <dbReference type="ARBA" id="ARBA00022884"/>
    </source>
</evidence>
<evidence type="ECO:0000313" key="9">
    <source>
        <dbReference type="EMBL" id="EPR79346.1"/>
    </source>
</evidence>
<comment type="similarity">
    <text evidence="1">Belongs to the class IV-like SAM-binding methyltransferase superfamily. RNA methyltransferase NEP1 family.</text>
</comment>
<dbReference type="GO" id="GO:0042802">
    <property type="term" value="F:identical protein binding"/>
    <property type="evidence" value="ECO:0007669"/>
    <property type="project" value="EnsemblFungi"/>
</dbReference>
<dbReference type="STRING" id="1358809.S7W902"/>
<evidence type="ECO:0000256" key="3">
    <source>
        <dbReference type="ARBA" id="ARBA00022552"/>
    </source>
</evidence>
<comment type="caution">
    <text evidence="9">The sequence shown here is derived from an EMBL/GenBank/DDBJ whole genome shotgun (WGS) entry which is preliminary data.</text>
</comment>
<evidence type="ECO:0000256" key="7">
    <source>
        <dbReference type="ARBA" id="ARBA00022730"/>
    </source>
</evidence>
<dbReference type="GO" id="GO:0030686">
    <property type="term" value="C:90S preribosome"/>
    <property type="evidence" value="ECO:0007669"/>
    <property type="project" value="EnsemblFungi"/>
</dbReference>
<proteinExistence type="inferred from homology"/>
<keyword evidence="6" id="KW-0949">S-adenosyl-L-methionine</keyword>
<dbReference type="CDD" id="cd18088">
    <property type="entry name" value="Nep1-like"/>
    <property type="match status" value="1"/>
</dbReference>
<dbReference type="InParanoid" id="S7W902"/>
<dbReference type="Proteomes" id="UP000014978">
    <property type="component" value="Unassembled WGS sequence"/>
</dbReference>
<dbReference type="GO" id="GO:0005737">
    <property type="term" value="C:cytoplasm"/>
    <property type="evidence" value="ECO:0007669"/>
    <property type="project" value="EnsemblFungi"/>
</dbReference>
<dbReference type="HOGENOM" id="CLU_055846_1_2_1"/>
<dbReference type="VEuPathDB" id="MicrosporidiaDB:SLOPH_334"/>
<accession>S7W902</accession>
<keyword evidence="8" id="KW-0694">RNA-binding</keyword>
<dbReference type="OMA" id="VACAKVC"/>
<gene>
    <name evidence="9" type="ORF">SLOPH_334</name>
</gene>
<name>S7W902_SPRLO</name>
<dbReference type="InterPro" id="IPR029028">
    <property type="entry name" value="Alpha/beta_knot_MTases"/>
</dbReference>
<dbReference type="GO" id="GO:0000447">
    <property type="term" value="P:endonucleolytic cleavage in ITS1 to separate SSU-rRNA from 5.8S rRNA and LSU-rRNA from tricistronic rRNA transcript (SSU-rRNA, 5.8S rRNA, LSU-rRNA)"/>
    <property type="evidence" value="ECO:0007669"/>
    <property type="project" value="EnsemblFungi"/>
</dbReference>
<keyword evidence="5 9" id="KW-0808">Transferase</keyword>
<keyword evidence="10" id="KW-1185">Reference proteome</keyword>
<evidence type="ECO:0000256" key="4">
    <source>
        <dbReference type="ARBA" id="ARBA00022603"/>
    </source>
</evidence>
<dbReference type="GO" id="GO:0032040">
    <property type="term" value="C:small-subunit processome"/>
    <property type="evidence" value="ECO:0007669"/>
    <property type="project" value="EnsemblFungi"/>
</dbReference>
<dbReference type="SUPFAM" id="SSF75217">
    <property type="entry name" value="alpha/beta knot"/>
    <property type="match status" value="1"/>
</dbReference>
<evidence type="ECO:0000313" key="10">
    <source>
        <dbReference type="Proteomes" id="UP000014978"/>
    </source>
</evidence>
<dbReference type="Gene3D" id="3.40.1280.10">
    <property type="match status" value="1"/>
</dbReference>
<evidence type="ECO:0000256" key="5">
    <source>
        <dbReference type="ARBA" id="ARBA00022679"/>
    </source>
</evidence>
<dbReference type="OrthoDB" id="269804at2759"/>
<dbReference type="GO" id="GO:0000472">
    <property type="term" value="P:endonucleolytic cleavage to generate mature 5'-end of SSU-rRNA from (SSU-rRNA, 5.8S rRNA, LSU-rRNA)"/>
    <property type="evidence" value="ECO:0007669"/>
    <property type="project" value="EnsemblFungi"/>
</dbReference>
<evidence type="ECO:0000256" key="2">
    <source>
        <dbReference type="ARBA" id="ARBA00022517"/>
    </source>
</evidence>
<keyword evidence="2" id="KW-0690">Ribosome biogenesis</keyword>
<dbReference type="GO" id="GO:0070475">
    <property type="term" value="P:rRNA base methylation"/>
    <property type="evidence" value="ECO:0007669"/>
    <property type="project" value="EnsemblFungi"/>
</dbReference>
<dbReference type="GO" id="GO:0070037">
    <property type="term" value="F:rRNA (pseudouridine) methyltransferase activity"/>
    <property type="evidence" value="ECO:0007669"/>
    <property type="project" value="EnsemblFungi"/>
</dbReference>
<dbReference type="PANTHER" id="PTHR12636">
    <property type="entry name" value="NEP1/MRA1"/>
    <property type="match status" value="1"/>
</dbReference>
<reference evidence="10" key="1">
    <citation type="journal article" date="2013" name="PLoS Genet.">
        <title>The genome of Spraguea lophii and the basis of host-microsporidian interactions.</title>
        <authorList>
            <person name="Campbell S.E."/>
            <person name="Williams T.A."/>
            <person name="Yousuf A."/>
            <person name="Soanes D.M."/>
            <person name="Paszkiewicz K.H."/>
            <person name="Williams B.A.P."/>
        </authorList>
    </citation>
    <scope>NUCLEOTIDE SEQUENCE [LARGE SCALE GENOMIC DNA]</scope>
    <source>
        <strain evidence="10">42_110</strain>
    </source>
</reference>
<dbReference type="InterPro" id="IPR029026">
    <property type="entry name" value="tRNA_m1G_MTases_N"/>
</dbReference>
<organism evidence="9 10">
    <name type="scientific">Spraguea lophii (strain 42_110)</name>
    <name type="common">Microsporidian parasite</name>
    <dbReference type="NCBI Taxonomy" id="1358809"/>
    <lineage>
        <taxon>Eukaryota</taxon>
        <taxon>Fungi</taxon>
        <taxon>Fungi incertae sedis</taxon>
        <taxon>Microsporidia</taxon>
        <taxon>Spragueidae</taxon>
        <taxon>Spraguea</taxon>
    </lineage>
</organism>
<evidence type="ECO:0000256" key="6">
    <source>
        <dbReference type="ARBA" id="ARBA00022691"/>
    </source>
</evidence>
<sequence>MEQIFFIIDQAQLTDMQSSKKTFRKDERADITHHILLTLIDSPLNKSKKMKIFINTTNNILIDVNPNIRIPRTYSRFQGLFKQLFKNLKIKSNDGEILMKIIKGPVESYLPPNIRKVGLSQDGEKISKEKISHNIENGYCFYVNAISKGTEENFKDLYMMIKVSNFALSGATAISKICFMLEDILGIF</sequence>